<proteinExistence type="predicted"/>
<organism evidence="4">
    <name type="scientific">Micromonospora okii</name>
    <dbReference type="NCBI Taxonomy" id="1182970"/>
    <lineage>
        <taxon>Bacteria</taxon>
        <taxon>Bacillati</taxon>
        <taxon>Actinomycetota</taxon>
        <taxon>Actinomycetes</taxon>
        <taxon>Micromonosporales</taxon>
        <taxon>Micromonosporaceae</taxon>
        <taxon>Micromonospora</taxon>
    </lineage>
</organism>
<dbReference type="InterPro" id="IPR050631">
    <property type="entry name" value="PheA/TfdB_FAD_monoxygenase"/>
</dbReference>
<evidence type="ECO:0000259" key="3">
    <source>
        <dbReference type="Pfam" id="PF01494"/>
    </source>
</evidence>
<dbReference type="GO" id="GO:0008688">
    <property type="term" value="F:3-(3-hydroxyphenyl)propionate hydroxylase activity"/>
    <property type="evidence" value="ECO:0007669"/>
    <property type="project" value="TreeGrafter"/>
</dbReference>
<sequence length="552" mass="59056">MTDVLIVGYGPVGQVAAILLAQRGFTVRVVEKWATPYTMPRAVSYDGEASRILAACRLGDALADVTELSGEYTWKNGFGRTLLHARVAEDGPNGWPDSISFYQPGLEARLAERGAALPGVEVLRGVEVTDLADHGDRVEVGGVDADGTRHTWTAGWVLGCDGANSFVRRWLGTGVTDLGFGYDWLVCDVVLNEPVEFKPNNLQVCDPARPRTAVSAGPDHRRWEFMRVPGETLEEFRTEASVWRLLGLFDITPDTARLDRYGVYTTQACYADTWRSGRVFLAGDAAHVMPPFLGQGMSSGFRDVINLAWKLDLVRRGLADDALLDTYEVERRAHVQHAIRMSIDSGKVICETDPKKAAGRDSVMLAALRRRTQARHARSLREAIVDGVLRRDADGAPAPHAGDPAPQGRVTAGGRSGRFDEVVGTGFVLVTRADPAAALDAEALAFLDDLGAHRVTVRPAAPDADADADASAGADACADAPATGARSAAPPTAAVDVVDLDGTHLAYLAGADADAVLVRPDFYVFGVAAGPDDLAALVDDLRQQVSARARQP</sequence>
<dbReference type="Gene3D" id="3.30.70.2450">
    <property type="match status" value="1"/>
</dbReference>
<name>A0A3Q9B2Q1_9ACTN</name>
<dbReference type="NCBIfam" id="NF004829">
    <property type="entry name" value="PRK06183.1-3"/>
    <property type="match status" value="1"/>
</dbReference>
<dbReference type="InterPro" id="IPR036188">
    <property type="entry name" value="FAD/NAD-bd_sf"/>
</dbReference>
<dbReference type="EMBL" id="MH311781">
    <property type="protein sequence ID" value="AZO92781.1"/>
    <property type="molecule type" value="Genomic_DNA"/>
</dbReference>
<feature type="domain" description="FAD-binding" evidence="3">
    <location>
        <begin position="2"/>
        <end position="341"/>
    </location>
</feature>
<reference evidence="4" key="1">
    <citation type="journal article" date="2018" name="Appl. Environ. Microbiol.">
        <title>Discovery of 16-demethylrifamycins by Removing Predominant Polyketide Biosynthetic Pathway in Micromonospora sp. TP-A0468.</title>
        <authorList>
            <person name="Zhou Q."/>
            <person name="Luo G.C."/>
            <person name="Zhang H."/>
            <person name="Tang G.L."/>
        </authorList>
    </citation>
    <scope>NUCLEOTIDE SEQUENCE</scope>
    <source>
        <strain evidence="4">TP-A0468</strain>
    </source>
</reference>
<dbReference type="PRINTS" id="PR00420">
    <property type="entry name" value="RNGMNOXGNASE"/>
</dbReference>
<feature type="region of interest" description="Disordered" evidence="2">
    <location>
        <begin position="392"/>
        <end position="415"/>
    </location>
</feature>
<dbReference type="Gene3D" id="3.50.50.60">
    <property type="entry name" value="FAD/NAD(P)-binding domain"/>
    <property type="match status" value="1"/>
</dbReference>
<dbReference type="PANTHER" id="PTHR43476">
    <property type="entry name" value="3-(3-HYDROXY-PHENYL)PROPIONATE/3-HYDROXYCINNAMIC ACID HYDROXYLASE"/>
    <property type="match status" value="1"/>
</dbReference>
<dbReference type="InterPro" id="IPR002938">
    <property type="entry name" value="FAD-bd"/>
</dbReference>
<dbReference type="Pfam" id="PF01494">
    <property type="entry name" value="FAD_binding_3"/>
    <property type="match status" value="1"/>
</dbReference>
<evidence type="ECO:0000256" key="1">
    <source>
        <dbReference type="ARBA" id="ARBA00023002"/>
    </source>
</evidence>
<accession>A0A3Q9B2Q1</accession>
<dbReference type="SUPFAM" id="SSF51905">
    <property type="entry name" value="FAD/NAD(P)-binding domain"/>
    <property type="match status" value="1"/>
</dbReference>
<gene>
    <name evidence="4" type="ORF">orf(+15)</name>
</gene>
<dbReference type="GO" id="GO:0071949">
    <property type="term" value="F:FAD binding"/>
    <property type="evidence" value="ECO:0007669"/>
    <property type="project" value="InterPro"/>
</dbReference>
<dbReference type="AlphaFoldDB" id="A0A3Q9B2Q1"/>
<evidence type="ECO:0000313" key="4">
    <source>
        <dbReference type="EMBL" id="AZO92781.1"/>
    </source>
</evidence>
<feature type="compositionally biased region" description="Low complexity" evidence="2">
    <location>
        <begin position="395"/>
        <end position="408"/>
    </location>
</feature>
<evidence type="ECO:0000256" key="2">
    <source>
        <dbReference type="SAM" id="MobiDB-lite"/>
    </source>
</evidence>
<dbReference type="PANTHER" id="PTHR43476:SF3">
    <property type="entry name" value="FAD-BINDING MONOOXYGENASE"/>
    <property type="match status" value="1"/>
</dbReference>
<protein>
    <submittedName>
        <fullName evidence="4">Orf(+15)</fullName>
    </submittedName>
</protein>
<dbReference type="GO" id="GO:0019622">
    <property type="term" value="P:3-(3-hydroxy)phenylpropionate catabolic process"/>
    <property type="evidence" value="ECO:0007669"/>
    <property type="project" value="TreeGrafter"/>
</dbReference>
<keyword evidence="1" id="KW-0560">Oxidoreductase</keyword>